<dbReference type="GO" id="GO:0005730">
    <property type="term" value="C:nucleolus"/>
    <property type="evidence" value="ECO:0007669"/>
    <property type="project" value="TreeGrafter"/>
</dbReference>
<comment type="similarity">
    <text evidence="2">Belongs to the SF3B4 family.</text>
</comment>
<dbReference type="GO" id="GO:0071011">
    <property type="term" value="C:precatalytic spliceosome"/>
    <property type="evidence" value="ECO:0007669"/>
    <property type="project" value="TreeGrafter"/>
</dbReference>
<name>A0AAD2FMT0_9STRA</name>
<keyword evidence="3" id="KW-0677">Repeat</keyword>
<evidence type="ECO:0000256" key="4">
    <source>
        <dbReference type="ARBA" id="ARBA00022884"/>
    </source>
</evidence>
<evidence type="ECO:0000256" key="6">
    <source>
        <dbReference type="PROSITE-ProRule" id="PRU00176"/>
    </source>
</evidence>
<evidence type="ECO:0000259" key="8">
    <source>
        <dbReference type="PROSITE" id="PS50102"/>
    </source>
</evidence>
<dbReference type="InterPro" id="IPR035979">
    <property type="entry name" value="RBD_domain_sf"/>
</dbReference>
<reference evidence="9" key="1">
    <citation type="submission" date="2023-08" db="EMBL/GenBank/DDBJ databases">
        <authorList>
            <person name="Audoor S."/>
            <person name="Bilcke G."/>
        </authorList>
    </citation>
    <scope>NUCLEOTIDE SEQUENCE</scope>
</reference>
<gene>
    <name evidence="9" type="ORF">CYCCA115_LOCUS10672</name>
</gene>
<feature type="domain" description="RRM" evidence="8">
    <location>
        <begin position="104"/>
        <end position="184"/>
    </location>
</feature>
<comment type="caution">
    <text evidence="9">The sequence shown here is derived from an EMBL/GenBank/DDBJ whole genome shotgun (WGS) entry which is preliminary data.</text>
</comment>
<evidence type="ECO:0000313" key="10">
    <source>
        <dbReference type="Proteomes" id="UP001295423"/>
    </source>
</evidence>
<dbReference type="Gene3D" id="3.30.70.330">
    <property type="match status" value="2"/>
</dbReference>
<sequence>MASLAPVEHRNQDATVYVGNLDTACTENMLMELFVQVGRVKSVYMPKDKVTQAHNGYGFIEFLDVIDADYAITIMNMIKVYGRPLKVSKSSLNNKAELSRDVGANLFIGNLDPGDVDENLLYDTFSSFGTLIRQPRIMRDEATNESKGFGFVSFDCFESSDNAIECMNGQFLGNRQIVVQYAFKKDTAVEFSESIGRPSGSAIERHGSRAERMLAAQRRSQQQKQHHNQIPVPPLPGVIFNQSHAVMPGMHAIPPPPPASLPPLPPTRPPPPPPASLPPPTPPNTNANRIM</sequence>
<dbReference type="InterPro" id="IPR034158">
    <property type="entry name" value="SF3B4_RRM1"/>
</dbReference>
<dbReference type="SMART" id="SM00360">
    <property type="entry name" value="RRM"/>
    <property type="match status" value="2"/>
</dbReference>
<evidence type="ECO:0000256" key="3">
    <source>
        <dbReference type="ARBA" id="ARBA00022737"/>
    </source>
</evidence>
<dbReference type="AlphaFoldDB" id="A0AAD2FMT0"/>
<evidence type="ECO:0000256" key="5">
    <source>
        <dbReference type="ARBA" id="ARBA00023242"/>
    </source>
</evidence>
<evidence type="ECO:0000256" key="7">
    <source>
        <dbReference type="SAM" id="MobiDB-lite"/>
    </source>
</evidence>
<dbReference type="EMBL" id="CAKOGP040001712">
    <property type="protein sequence ID" value="CAJ1946531.1"/>
    <property type="molecule type" value="Genomic_DNA"/>
</dbReference>
<dbReference type="PANTHER" id="PTHR48030">
    <property type="entry name" value="SPLICING FACTOR 3B SUBUNIT 4"/>
    <property type="match status" value="1"/>
</dbReference>
<accession>A0AAD2FMT0</accession>
<protein>
    <recommendedName>
        <fullName evidence="8">RRM domain-containing protein</fullName>
    </recommendedName>
</protein>
<dbReference type="CDD" id="cd12334">
    <property type="entry name" value="RRM1_SF3B4"/>
    <property type="match status" value="1"/>
</dbReference>
<dbReference type="CDD" id="cd12335">
    <property type="entry name" value="RRM2_SF3B4"/>
    <property type="match status" value="1"/>
</dbReference>
<feature type="compositionally biased region" description="Pro residues" evidence="7">
    <location>
        <begin position="253"/>
        <end position="283"/>
    </location>
</feature>
<dbReference type="GO" id="GO:0003723">
    <property type="term" value="F:RNA binding"/>
    <property type="evidence" value="ECO:0007669"/>
    <property type="project" value="UniProtKB-UniRule"/>
</dbReference>
<feature type="compositionally biased region" description="Basic and acidic residues" evidence="7">
    <location>
        <begin position="203"/>
        <end position="212"/>
    </location>
</feature>
<dbReference type="InterPro" id="IPR052084">
    <property type="entry name" value="SF3B4_spliceosome_assoc"/>
</dbReference>
<comment type="subcellular location">
    <subcellularLocation>
        <location evidence="1">Nucleus</location>
    </subcellularLocation>
</comment>
<dbReference type="PROSITE" id="PS50102">
    <property type="entry name" value="RRM"/>
    <property type="match status" value="2"/>
</dbReference>
<feature type="region of interest" description="Disordered" evidence="7">
    <location>
        <begin position="249"/>
        <end position="291"/>
    </location>
</feature>
<keyword evidence="5" id="KW-0539">Nucleus</keyword>
<evidence type="ECO:0000256" key="2">
    <source>
        <dbReference type="ARBA" id="ARBA00008363"/>
    </source>
</evidence>
<dbReference type="Pfam" id="PF00076">
    <property type="entry name" value="RRM_1"/>
    <property type="match status" value="2"/>
</dbReference>
<evidence type="ECO:0000256" key="1">
    <source>
        <dbReference type="ARBA" id="ARBA00004123"/>
    </source>
</evidence>
<dbReference type="GO" id="GO:0048026">
    <property type="term" value="P:positive regulation of mRNA splicing, via spliceosome"/>
    <property type="evidence" value="ECO:0007669"/>
    <property type="project" value="TreeGrafter"/>
</dbReference>
<dbReference type="FunFam" id="3.30.70.330:FF:000505">
    <property type="entry name" value="Splicing factor 3B subunit 4"/>
    <property type="match status" value="1"/>
</dbReference>
<organism evidence="9 10">
    <name type="scientific">Cylindrotheca closterium</name>
    <dbReference type="NCBI Taxonomy" id="2856"/>
    <lineage>
        <taxon>Eukaryota</taxon>
        <taxon>Sar</taxon>
        <taxon>Stramenopiles</taxon>
        <taxon>Ochrophyta</taxon>
        <taxon>Bacillariophyta</taxon>
        <taxon>Bacillariophyceae</taxon>
        <taxon>Bacillariophycidae</taxon>
        <taxon>Bacillariales</taxon>
        <taxon>Bacillariaceae</taxon>
        <taxon>Cylindrotheca</taxon>
    </lineage>
</organism>
<dbReference type="Proteomes" id="UP001295423">
    <property type="component" value="Unassembled WGS sequence"/>
</dbReference>
<keyword evidence="10" id="KW-1185">Reference proteome</keyword>
<dbReference type="InterPro" id="IPR012677">
    <property type="entry name" value="Nucleotide-bd_a/b_plait_sf"/>
</dbReference>
<evidence type="ECO:0000313" key="9">
    <source>
        <dbReference type="EMBL" id="CAJ1946531.1"/>
    </source>
</evidence>
<dbReference type="SUPFAM" id="SSF54928">
    <property type="entry name" value="RNA-binding domain, RBD"/>
    <property type="match status" value="1"/>
</dbReference>
<feature type="region of interest" description="Disordered" evidence="7">
    <location>
        <begin position="197"/>
        <end position="237"/>
    </location>
</feature>
<dbReference type="PANTHER" id="PTHR48030:SF3">
    <property type="entry name" value="SPLICING FACTOR 3B SUBUNIT 4"/>
    <property type="match status" value="1"/>
</dbReference>
<feature type="domain" description="RRM" evidence="8">
    <location>
        <begin position="14"/>
        <end position="92"/>
    </location>
</feature>
<proteinExistence type="inferred from homology"/>
<keyword evidence="4 6" id="KW-0694">RNA-binding</keyword>
<dbReference type="InterPro" id="IPR000504">
    <property type="entry name" value="RRM_dom"/>
</dbReference>
<dbReference type="InterPro" id="IPR034159">
    <property type="entry name" value="SF3B4_RRM2"/>
</dbReference>